<keyword evidence="1" id="KW-0808">Transferase</keyword>
<gene>
    <name evidence="1" type="ordered locus">Desru_3479</name>
</gene>
<evidence type="ECO:0000313" key="2">
    <source>
        <dbReference type="Proteomes" id="UP000009234"/>
    </source>
</evidence>
<accession>F6DLP0</accession>
<protein>
    <submittedName>
        <fullName evidence="1">Integral membrane sensor signal transduction histidine kinase</fullName>
    </submittedName>
</protein>
<sequence>MSREKAVAEICSEMFDKITIIKGYLLLNIERKKVDYSPLILREVGEMEILVRKIVDTCNTKEEGT</sequence>
<dbReference type="AlphaFoldDB" id="F6DLP0"/>
<reference evidence="2" key="1">
    <citation type="submission" date="2011-05" db="EMBL/GenBank/DDBJ databases">
        <title>Complete sequence of Desulfotomaculum ruminis DSM 2154.</title>
        <authorList>
            <person name="Lucas S."/>
            <person name="Copeland A."/>
            <person name="Lapidus A."/>
            <person name="Cheng J.-F."/>
            <person name="Goodwin L."/>
            <person name="Pitluck S."/>
            <person name="Lu M."/>
            <person name="Detter J.C."/>
            <person name="Han C."/>
            <person name="Tapia R."/>
            <person name="Land M."/>
            <person name="Hauser L."/>
            <person name="Kyrpides N."/>
            <person name="Ivanova N."/>
            <person name="Mikhailova N."/>
            <person name="Pagani I."/>
            <person name="Stams A.J.M."/>
            <person name="Plugge C.M."/>
            <person name="Muyzer G."/>
            <person name="Kuever J."/>
            <person name="Parshina S.N."/>
            <person name="Ivanova A.E."/>
            <person name="Nazina T.N."/>
            <person name="Brambilla E."/>
            <person name="Spring S."/>
            <person name="Klenk H.-P."/>
            <person name="Woyke T."/>
        </authorList>
    </citation>
    <scope>NUCLEOTIDE SEQUENCE [LARGE SCALE GENOMIC DNA]</scope>
    <source>
        <strain evidence="2">ATCC 23193 / DSM 2154 / NCIB 8452 / DL</strain>
    </source>
</reference>
<organism evidence="1 2">
    <name type="scientific">Desulforamulus ruminis (strain ATCC 23193 / DSM 2154 / NCIMB 8452 / DL)</name>
    <name type="common">Desulfotomaculum ruminis</name>
    <dbReference type="NCBI Taxonomy" id="696281"/>
    <lineage>
        <taxon>Bacteria</taxon>
        <taxon>Bacillati</taxon>
        <taxon>Bacillota</taxon>
        <taxon>Clostridia</taxon>
        <taxon>Eubacteriales</taxon>
        <taxon>Peptococcaceae</taxon>
        <taxon>Desulforamulus</taxon>
    </lineage>
</organism>
<dbReference type="KEGG" id="dru:Desru_3479"/>
<dbReference type="HOGENOM" id="CLU_208389_0_0_9"/>
<dbReference type="OrthoDB" id="1809768at2"/>
<dbReference type="RefSeq" id="WP_013843428.1">
    <property type="nucleotide sequence ID" value="NC_015589.1"/>
</dbReference>
<dbReference type="GO" id="GO:0016301">
    <property type="term" value="F:kinase activity"/>
    <property type="evidence" value="ECO:0007669"/>
    <property type="project" value="UniProtKB-KW"/>
</dbReference>
<name>F6DLP0_DESRL</name>
<dbReference type="EMBL" id="CP002780">
    <property type="protein sequence ID" value="AEG61682.1"/>
    <property type="molecule type" value="Genomic_DNA"/>
</dbReference>
<keyword evidence="2" id="KW-1185">Reference proteome</keyword>
<reference evidence="1 2" key="2">
    <citation type="journal article" date="2012" name="Stand. Genomic Sci.">
        <title>Complete genome sequence of the sulfate-reducing firmicute Desulfotomaculum ruminis type strain (DL(T)).</title>
        <authorList>
            <person name="Spring S."/>
            <person name="Visser M."/>
            <person name="Lu M."/>
            <person name="Copeland A."/>
            <person name="Lapidus A."/>
            <person name="Lucas S."/>
            <person name="Cheng J.F."/>
            <person name="Han C."/>
            <person name="Tapia R."/>
            <person name="Goodwin L.A."/>
            <person name="Pitluck S."/>
            <person name="Ivanova N."/>
            <person name="Land M."/>
            <person name="Hauser L."/>
            <person name="Larimer F."/>
            <person name="Rohde M."/>
            <person name="Goker M."/>
            <person name="Detter J.C."/>
            <person name="Kyrpides N.C."/>
            <person name="Woyke T."/>
            <person name="Schaap P.J."/>
            <person name="Plugge C.M."/>
            <person name="Muyzer G."/>
            <person name="Kuever J."/>
            <person name="Pereira I.A."/>
            <person name="Parshina S.N."/>
            <person name="Bernier-Latmani R."/>
            <person name="Stams A.J."/>
            <person name="Klenk H.P."/>
        </authorList>
    </citation>
    <scope>NUCLEOTIDE SEQUENCE [LARGE SCALE GENOMIC DNA]</scope>
    <source>
        <strain evidence="2">ATCC 23193 / DSM 2154 / NCIB 8452 / DL</strain>
    </source>
</reference>
<evidence type="ECO:0000313" key="1">
    <source>
        <dbReference type="EMBL" id="AEG61682.1"/>
    </source>
</evidence>
<keyword evidence="1" id="KW-0418">Kinase</keyword>
<proteinExistence type="predicted"/>
<dbReference type="Proteomes" id="UP000009234">
    <property type="component" value="Chromosome"/>
</dbReference>